<dbReference type="SMART" id="SM01349">
    <property type="entry name" value="TOG"/>
    <property type="match status" value="4"/>
</dbReference>
<feature type="domain" description="TOG" evidence="5">
    <location>
        <begin position="1466"/>
        <end position="1710"/>
    </location>
</feature>
<feature type="compositionally biased region" description="Basic and acidic residues" evidence="4">
    <location>
        <begin position="580"/>
        <end position="590"/>
    </location>
</feature>
<feature type="domain" description="TOG" evidence="5">
    <location>
        <begin position="2062"/>
        <end position="2325"/>
    </location>
</feature>
<evidence type="ECO:0000256" key="1">
    <source>
        <dbReference type="ARBA" id="ARBA00004245"/>
    </source>
</evidence>
<feature type="region of interest" description="Disordered" evidence="4">
    <location>
        <begin position="250"/>
        <end position="318"/>
    </location>
</feature>
<evidence type="ECO:0000256" key="4">
    <source>
        <dbReference type="SAM" id="MobiDB-lite"/>
    </source>
</evidence>
<comment type="subcellular location">
    <subcellularLocation>
        <location evidence="1">Cytoplasm</location>
        <location evidence="1">Cytoskeleton</location>
    </subcellularLocation>
</comment>
<dbReference type="InterPro" id="IPR034085">
    <property type="entry name" value="TOG"/>
</dbReference>
<dbReference type="Gene3D" id="1.25.10.10">
    <property type="entry name" value="Leucine-rich Repeat Variant"/>
    <property type="match status" value="5"/>
</dbReference>
<dbReference type="GO" id="GO:0005856">
    <property type="term" value="C:cytoskeleton"/>
    <property type="evidence" value="ECO:0007669"/>
    <property type="project" value="UniProtKB-SubCell"/>
</dbReference>
<dbReference type="Proteomes" id="UP001224775">
    <property type="component" value="Unassembled WGS sequence"/>
</dbReference>
<dbReference type="EMBL" id="JATAAI010000002">
    <property type="protein sequence ID" value="KAK1747639.1"/>
    <property type="molecule type" value="Genomic_DNA"/>
</dbReference>
<dbReference type="GO" id="GO:0061863">
    <property type="term" value="F:microtubule plus end polymerase"/>
    <property type="evidence" value="ECO:0007669"/>
    <property type="project" value="InterPro"/>
</dbReference>
<dbReference type="Pfam" id="PF21041">
    <property type="entry name" value="XMAP215_CLASP_TOG"/>
    <property type="match status" value="1"/>
</dbReference>
<feature type="compositionally biased region" description="Polar residues" evidence="4">
    <location>
        <begin position="1062"/>
        <end position="1082"/>
    </location>
</feature>
<feature type="domain" description="TOG" evidence="5">
    <location>
        <begin position="1799"/>
        <end position="2032"/>
    </location>
</feature>
<feature type="region of interest" description="Disordered" evidence="4">
    <location>
        <begin position="105"/>
        <end position="174"/>
    </location>
</feature>
<dbReference type="GO" id="GO:0030951">
    <property type="term" value="P:establishment or maintenance of microtubule cytoskeleton polarity"/>
    <property type="evidence" value="ECO:0007669"/>
    <property type="project" value="InterPro"/>
</dbReference>
<feature type="region of interest" description="Disordered" evidence="4">
    <location>
        <begin position="427"/>
        <end position="467"/>
    </location>
</feature>
<evidence type="ECO:0000259" key="5">
    <source>
        <dbReference type="SMART" id="SM01349"/>
    </source>
</evidence>
<evidence type="ECO:0000256" key="2">
    <source>
        <dbReference type="ARBA" id="ARBA00022490"/>
    </source>
</evidence>
<gene>
    <name evidence="6" type="ORF">QTG54_001602</name>
</gene>
<dbReference type="SUPFAM" id="SSF48371">
    <property type="entry name" value="ARM repeat"/>
    <property type="match status" value="2"/>
</dbReference>
<proteinExistence type="predicted"/>
<feature type="compositionally biased region" description="Basic and acidic residues" evidence="4">
    <location>
        <begin position="833"/>
        <end position="843"/>
    </location>
</feature>
<keyword evidence="7" id="KW-1185">Reference proteome</keyword>
<feature type="compositionally biased region" description="Basic and acidic residues" evidence="4">
    <location>
        <begin position="105"/>
        <end position="121"/>
    </location>
</feature>
<feature type="compositionally biased region" description="Polar residues" evidence="4">
    <location>
        <begin position="202"/>
        <end position="229"/>
    </location>
</feature>
<dbReference type="InterPro" id="IPR045110">
    <property type="entry name" value="XMAP215"/>
</dbReference>
<feature type="compositionally biased region" description="Polar residues" evidence="4">
    <location>
        <begin position="2343"/>
        <end position="2362"/>
    </location>
</feature>
<feature type="region of interest" description="Disordered" evidence="4">
    <location>
        <begin position="549"/>
        <end position="611"/>
    </location>
</feature>
<feature type="compositionally biased region" description="Low complexity" evidence="4">
    <location>
        <begin position="772"/>
        <end position="785"/>
    </location>
</feature>
<feature type="region of interest" description="Disordered" evidence="4">
    <location>
        <begin position="2332"/>
        <end position="2382"/>
    </location>
</feature>
<dbReference type="InterPro" id="IPR048491">
    <property type="entry name" value="XMAP215_CLASP_TOG"/>
</dbReference>
<evidence type="ECO:0000313" key="6">
    <source>
        <dbReference type="EMBL" id="KAK1747639.1"/>
    </source>
</evidence>
<reference evidence="6" key="1">
    <citation type="submission" date="2023-06" db="EMBL/GenBank/DDBJ databases">
        <title>Survivors Of The Sea: Transcriptome response of Skeletonema marinoi to long-term dormancy.</title>
        <authorList>
            <person name="Pinder M.I.M."/>
            <person name="Kourtchenko O."/>
            <person name="Robertson E.K."/>
            <person name="Larsson T."/>
            <person name="Maumus F."/>
            <person name="Osuna-Cruz C.M."/>
            <person name="Vancaester E."/>
            <person name="Stenow R."/>
            <person name="Vandepoele K."/>
            <person name="Ploug H."/>
            <person name="Bruchert V."/>
            <person name="Godhe A."/>
            <person name="Topel M."/>
        </authorList>
    </citation>
    <scope>NUCLEOTIDE SEQUENCE</scope>
    <source>
        <strain evidence="6">R05AC</strain>
    </source>
</reference>
<dbReference type="GO" id="GO:0046785">
    <property type="term" value="P:microtubule polymerization"/>
    <property type="evidence" value="ECO:0007669"/>
    <property type="project" value="InterPro"/>
</dbReference>
<keyword evidence="2" id="KW-0963">Cytoplasm</keyword>
<feature type="domain" description="TOG" evidence="5">
    <location>
        <begin position="1177"/>
        <end position="1429"/>
    </location>
</feature>
<accession>A0AAD8YJB5</accession>
<organism evidence="6 7">
    <name type="scientific">Skeletonema marinoi</name>
    <dbReference type="NCBI Taxonomy" id="267567"/>
    <lineage>
        <taxon>Eukaryota</taxon>
        <taxon>Sar</taxon>
        <taxon>Stramenopiles</taxon>
        <taxon>Ochrophyta</taxon>
        <taxon>Bacillariophyta</taxon>
        <taxon>Coscinodiscophyceae</taxon>
        <taxon>Thalassiosirophycidae</taxon>
        <taxon>Thalassiosirales</taxon>
        <taxon>Skeletonemataceae</taxon>
        <taxon>Skeletonema</taxon>
        <taxon>Skeletonema marinoi-dohrnii complex</taxon>
    </lineage>
</organism>
<feature type="region of interest" description="Disordered" evidence="4">
    <location>
        <begin position="772"/>
        <end position="886"/>
    </location>
</feature>
<feature type="region of interest" description="Disordered" evidence="4">
    <location>
        <begin position="190"/>
        <end position="235"/>
    </location>
</feature>
<feature type="compositionally biased region" description="Basic residues" evidence="4">
    <location>
        <begin position="456"/>
        <end position="467"/>
    </location>
</feature>
<evidence type="ECO:0000313" key="7">
    <source>
        <dbReference type="Proteomes" id="UP001224775"/>
    </source>
</evidence>
<feature type="region of interest" description="Disordered" evidence="4">
    <location>
        <begin position="487"/>
        <end position="534"/>
    </location>
</feature>
<feature type="region of interest" description="Disordered" evidence="4">
    <location>
        <begin position="1708"/>
        <end position="1776"/>
    </location>
</feature>
<feature type="compositionally biased region" description="Polar residues" evidence="4">
    <location>
        <begin position="2685"/>
        <end position="2706"/>
    </location>
</feature>
<dbReference type="InterPro" id="IPR011989">
    <property type="entry name" value="ARM-like"/>
</dbReference>
<dbReference type="GO" id="GO:0007051">
    <property type="term" value="P:spindle organization"/>
    <property type="evidence" value="ECO:0007669"/>
    <property type="project" value="InterPro"/>
</dbReference>
<feature type="region of interest" description="Disordered" evidence="4">
    <location>
        <begin position="708"/>
        <end position="757"/>
    </location>
</feature>
<evidence type="ECO:0000256" key="3">
    <source>
        <dbReference type="ARBA" id="ARBA00023212"/>
    </source>
</evidence>
<feature type="region of interest" description="Disordered" evidence="4">
    <location>
        <begin position="348"/>
        <end position="383"/>
    </location>
</feature>
<name>A0AAD8YJB5_9STRA</name>
<feature type="region of interest" description="Disordered" evidence="4">
    <location>
        <begin position="997"/>
        <end position="1103"/>
    </location>
</feature>
<feature type="compositionally biased region" description="Basic residues" evidence="4">
    <location>
        <begin position="933"/>
        <end position="942"/>
    </location>
</feature>
<feature type="compositionally biased region" description="Polar residues" evidence="4">
    <location>
        <begin position="792"/>
        <end position="801"/>
    </location>
</feature>
<protein>
    <submittedName>
        <fullName evidence="6">Cytoskeleton-associated protein 5</fullName>
    </submittedName>
</protein>
<dbReference type="GO" id="GO:0051010">
    <property type="term" value="F:microtubule plus-end binding"/>
    <property type="evidence" value="ECO:0007669"/>
    <property type="project" value="InterPro"/>
</dbReference>
<feature type="compositionally biased region" description="Basic and acidic residues" evidence="4">
    <location>
        <begin position="289"/>
        <end position="301"/>
    </location>
</feature>
<feature type="region of interest" description="Disordered" evidence="4">
    <location>
        <begin position="2042"/>
        <end position="2061"/>
    </location>
</feature>
<sequence>MMLRRHLLLKKRRRLCLLGNKRTNRRRIPQLHSMWILWLHLLQPLHQLTHLKMQCVTKRIPDHPVVEEHFGIKSSLPNTFNGKNGGVAEDADLLAELRAISNKASGDRFDGSEESSPKEANEEVVTSVAEEKPSDAVALSSVGEKKSNAQSSSSKPLPPWKQKRAATKKQLPNSFDVDIVVAAAPTPTAIVKENDIEPTVTVHEQQQDNEPPSENNFGIKSSLPNTFNGKNGGTAEDADLLAELRAISNKTSGSRFDGGEDDDNAQPASREVQSAEVAVVKETVALPPVEEKKKSEADKLSRPLPPWKRKNAKAKTSPAVDVDIVVAAAPAPAMADPFQNAFVHGEISEPEQAREEKPQLPTEDSIGIKSSLPNTCNGKNGGIAEDADLLAELRAISNKASGNRFDGEVEDDNAQSSVNDEMNNATAATVKDTSIDAVPPPTVAKKSDASRPLPPWKRKGAAAKKKTSSTAFDVDVVVAAAPAPAAIDKSQNPAPCNQVDEPSPCVKDEPPTEVMMGIKSSLPNTFNGKNGGTAEDADLLAELRAISNKTSVNRFDVGDDDNNAHSSSNNEAGCTMTTKESNEKKSDVRHSSKPLPPWKQKRASPKKPSSADFNVDVVVAASPAPVVADPFENAMGDESFTTAADEKEIDGSNDADDDIVEEKAIELSATENMGIKSGLPNTFNGKNGGIAEDADLLAELRAISNKTSSSRFVGGGEDDNIQSSTTAIPPVTKEEKNQAGNTVPPWKQKNSVKKDTSAAAFEVDIVVAAPAPAAIDSSENDSSNDNFRDNGNENVENSSKSKAFAVDDKPWKKKSKDKSSGSLPPWKVKREKKNPVDKSHSESVPDPFQNALVEEANPSNAQSSLSSSDMVEHATKNTFSGKNGGAAEDADLLAELQAISSKSSNRFVDTDAPTSESTKEVKNVEPSSSLPPWKKKAPLKKAKNVEIDVEVSAPPNREPKEENMGIKSSLPATFKGKNGGTAEDADLLAELRAISMKTSSNRFSDGDDEEIEVSASDASSKPDLSLAKPWQKNKPSKKDDSRPLPPWKQKGAKQNAAALDETNITAAAPSVQSINATVSNFDSEPKEENMGVKSQFSNTFKGDRGGAAEDADLLAELRAISKNSSSNRFADTEALSDMPSQNPQGFVPEVAPKSTVAQPTPTVQNTQPISDLSAMNPFPTAPAAAVEINITLDGLDESLASSNWQIRKASYLFLQEKIQAVLSGREPENQLSGDDVYSSLDDAITKALGDKNAGALDSALTLSVTYSDCCKGACSEDTASQIMSLLLKGAAFASSRPSTLKTTQELVFKLVEVAPQGSSTADNVVDLIQQHGLKAKKPKVVKFAATLVLQLVQEFGTSVFNVSKLSAVHETLVANSNDKIRGVGIEVLAELCRTFGSKTPLQALVDKLKKSQQSQLDSLLDKQPTAKHPSRRLRCMRGVQIATQSPEEALAALKKNEEEEKLKRFASRPAVNLLQVLPQTCYSDKIKEVKWSEKVAALNALIEAGGEQPYKISDGNYTTLLRELKELLSHTHYLVCSKALAAIGMLAAGVGEPISSDLRPLLSTIVPLFKDKKVGKAVMSCLDQMFGNALRFDHFLGSNDSFLSSLDEKKEKNALVRKSVLEFLSRCVVSSGTYGTCGTLTSQHAQDLCKIACEKLKDSDATTRKAATDVLITLLNSKDKAIVSTAEKVTSSLQSSNPRAFKTLALATKSGKPDASRNGASRPGTAPLKATSSQPNKPGAMKARPTTAPKSKTANVPSAPAKNAPSSGTADEKFDESALPSLDESIDCLSGLGIPQWGDDADDGGVLTGIQSSNWKQRMGALNNLAAFYESNGDSEFSSIIFLFVLVKACTKSFQESNFNVAKAILELFKVLFNIHAERQTAPESFFYAPIVKLAAEKIGDRKLTALSSSCLDCICIVKDPHRVLHVATKAVDGVKSPLVHEALLVWIKTFSVNFGLSALSQGVKDVLVWILKECENNNMKVKNSARDVLGEMYTQLGPVLESFVKSSDVSSSVSSLVEKVLKDNAHDPNANQVERKLKCVTMSSSNGPKGGSGRGGNASSMLAVPTTDLMSALKSDCLDRMNDTGDKKSWRNRKEALDEVDAALGKCGGLLSTEGKAFVQLKQLAANLRLRINDSQSNLKPLAASVIGSLLSHLDDNAQAKLGPVVFPALVNAAMNDMKKTMRDAAVSALVLGTDSPKQNGGGTNAPSVEAFILSLESELSDAAIKSSGLPDVLAFLTEKMETLIATNEQEKLSVHRNLAKVIVMSLLSSKSGSRSAAEKLLAVCSKNGFVPSSSFDKEIGKLLPAQQRTVRSFIPKLSKQDQELVNTFKKASERPRRPGQMMSSRPTTQVGVPSNKTALQSPRAGGLPRKGGNSITEAGVLPENPLQMSSTRSAKPKAQRLATLGKGDSWPEYSEEPSGDTLQALRKSWALFIPSTSIDVLFPQSGLRTHDDCMSGCDLLSKAIGYSRDNNDSSLLELLDFIFKWTACAVLLRDHTSGFRKLLSMILDLFERLAELSYVISDGEALLLLPYLLDKAGAAKLHFKEEILAIFTLVTTKKVYPSQKFGPVCMKVFEKSKSNPSRPLAAELCFSAVQSAGVSAIGKKGLVILSSALNEETVAEAKKVYIDLFEIVVEKLKGDTDKLFSAIKPTDKVKAMIMERCGNQPVATQGSPRRSPARKTVPPVSQYSPTSGQEAPALSSSAVVTGNLRARLQKSKETKLSEESPRLPPSIDTTSGTKFPAPHSPRTPSTDTMYNEIMTDINFMTKSDECKASDIVRGTDAIQLLSTVISTKERSSLDPIQEGAFREKIESDYNTCMLTVASALNFAFDYGGKNAPLPTALINQTVAALSLLLRMQCCSSEMKQKTVEYLVNVTVSALLDERMHIDQNIMRATNKVAMRAVLSPSLDSSLNALISVQVSVIDPEEGNTTSEKFRSKFSRVVEKLLKKAIKDRIDSSPSNPFGELEELGSLLASIDWMVETIEDVARIGGGPEELLTPSTSMTRHLLLFLVRCNHREVRETVEDLGNDVKFIEPLLRGCEQELGLQPPPPVVVPSSSGDSSFRQRLEALKRQRESNDN</sequence>
<dbReference type="InterPro" id="IPR016024">
    <property type="entry name" value="ARM-type_fold"/>
</dbReference>
<feature type="region of interest" description="Disordered" evidence="4">
    <location>
        <begin position="904"/>
        <end position="981"/>
    </location>
</feature>
<feature type="compositionally biased region" description="Basic and acidic residues" evidence="4">
    <location>
        <begin position="2716"/>
        <end position="2727"/>
    </location>
</feature>
<dbReference type="PANTHER" id="PTHR12609">
    <property type="entry name" value="MICROTUBULE ASSOCIATED PROTEIN XMAP215"/>
    <property type="match status" value="1"/>
</dbReference>
<feature type="compositionally biased region" description="Polar residues" evidence="4">
    <location>
        <begin position="904"/>
        <end position="916"/>
    </location>
</feature>
<comment type="caution">
    <text evidence="6">The sequence shown here is derived from an EMBL/GenBank/DDBJ whole genome shotgun (WGS) entry which is preliminary data.</text>
</comment>
<feature type="region of interest" description="Disordered" evidence="4">
    <location>
        <begin position="2666"/>
        <end position="2754"/>
    </location>
</feature>
<keyword evidence="3" id="KW-0206">Cytoskeleton</keyword>